<evidence type="ECO:0000256" key="1">
    <source>
        <dbReference type="ARBA" id="ARBA00022670"/>
    </source>
</evidence>
<dbReference type="InterPro" id="IPR000169">
    <property type="entry name" value="Pept_cys_AS"/>
</dbReference>
<dbReference type="SUPFAM" id="SSF54001">
    <property type="entry name" value="Cysteine proteinases"/>
    <property type="match status" value="1"/>
</dbReference>
<dbReference type="AlphaFoldDB" id="A0AAD4MLN4"/>
<dbReference type="SMART" id="SM00645">
    <property type="entry name" value="Pept_C1"/>
    <property type="match status" value="1"/>
</dbReference>
<keyword evidence="2" id="KW-0378">Hydrolase</keyword>
<evidence type="ECO:0000256" key="3">
    <source>
        <dbReference type="ARBA" id="ARBA00022807"/>
    </source>
</evidence>
<keyword evidence="4" id="KW-0732">Signal</keyword>
<reference evidence="6" key="1">
    <citation type="submission" date="2022-01" db="EMBL/GenBank/DDBJ databases">
        <title>Genome Sequence Resource for Two Populations of Ditylenchus destructor, the Migratory Endoparasitic Phytonematode.</title>
        <authorList>
            <person name="Zhang H."/>
            <person name="Lin R."/>
            <person name="Xie B."/>
        </authorList>
    </citation>
    <scope>NUCLEOTIDE SEQUENCE</scope>
    <source>
        <strain evidence="6">BazhouSP</strain>
    </source>
</reference>
<evidence type="ECO:0000259" key="5">
    <source>
        <dbReference type="SMART" id="SM00645"/>
    </source>
</evidence>
<dbReference type="PROSITE" id="PS00139">
    <property type="entry name" value="THIOL_PROTEASE_CYS"/>
    <property type="match status" value="1"/>
</dbReference>
<dbReference type="InterPro" id="IPR000668">
    <property type="entry name" value="Peptidase_C1A_C"/>
</dbReference>
<dbReference type="EMBL" id="JAKKPZ010000546">
    <property type="protein sequence ID" value="KAI1694145.1"/>
    <property type="molecule type" value="Genomic_DNA"/>
</dbReference>
<evidence type="ECO:0000313" key="7">
    <source>
        <dbReference type="Proteomes" id="UP001201812"/>
    </source>
</evidence>
<accession>A0AAD4MLN4</accession>
<sequence>MNHYWLLLSFLWIICTAFSHSLYRNETDSTVIGVGSLEKVEEDQIYKTVSFVPINSDQLPSEFDWRNILGEENLVPVKSQGICGSCYAFGSVAANKRSLIVTGEQMDVMVRPGGGLFHGLSLAQDYPNDLKSDTAGSCMKSKNWNGTCYQFVTNINDSYELRKEWQRMQRFRTLRFTYLDSEEDIKTWLVIQGPVIFSVSMNDFDSWSNYDGIRYVLACLEGGVKAQSKGGTKYYAAKDITDMPLIGDGEQKERRWALLTK</sequence>
<dbReference type="Proteomes" id="UP001201812">
    <property type="component" value="Unassembled WGS sequence"/>
</dbReference>
<gene>
    <name evidence="6" type="ORF">DdX_20276</name>
</gene>
<name>A0AAD4MLN4_9BILA</name>
<comment type="caution">
    <text evidence="6">The sequence shown here is derived from an EMBL/GenBank/DDBJ whole genome shotgun (WGS) entry which is preliminary data.</text>
</comment>
<feature type="chain" id="PRO_5042123680" evidence="4">
    <location>
        <begin position="18"/>
        <end position="261"/>
    </location>
</feature>
<feature type="domain" description="Peptidase C1A papain C-terminal" evidence="5">
    <location>
        <begin position="59"/>
        <end position="248"/>
    </location>
</feature>
<proteinExistence type="predicted"/>
<dbReference type="InterPro" id="IPR038765">
    <property type="entry name" value="Papain-like_cys_pep_sf"/>
</dbReference>
<protein>
    <submittedName>
        <fullName evidence="6">Papain family cysteine protease domain-containing protein</fullName>
    </submittedName>
</protein>
<organism evidence="6 7">
    <name type="scientific">Ditylenchus destructor</name>
    <dbReference type="NCBI Taxonomy" id="166010"/>
    <lineage>
        <taxon>Eukaryota</taxon>
        <taxon>Metazoa</taxon>
        <taxon>Ecdysozoa</taxon>
        <taxon>Nematoda</taxon>
        <taxon>Chromadorea</taxon>
        <taxon>Rhabditida</taxon>
        <taxon>Tylenchina</taxon>
        <taxon>Tylenchomorpha</taxon>
        <taxon>Sphaerularioidea</taxon>
        <taxon>Anguinidae</taxon>
        <taxon>Anguininae</taxon>
        <taxon>Ditylenchus</taxon>
    </lineage>
</organism>
<evidence type="ECO:0000256" key="4">
    <source>
        <dbReference type="SAM" id="SignalP"/>
    </source>
</evidence>
<keyword evidence="1 6" id="KW-0645">Protease</keyword>
<dbReference type="GO" id="GO:0006508">
    <property type="term" value="P:proteolysis"/>
    <property type="evidence" value="ECO:0007669"/>
    <property type="project" value="UniProtKB-KW"/>
</dbReference>
<evidence type="ECO:0000313" key="6">
    <source>
        <dbReference type="EMBL" id="KAI1694145.1"/>
    </source>
</evidence>
<keyword evidence="7" id="KW-1185">Reference proteome</keyword>
<dbReference type="Gene3D" id="3.90.70.10">
    <property type="entry name" value="Cysteine proteinases"/>
    <property type="match status" value="1"/>
</dbReference>
<dbReference type="Pfam" id="PF00112">
    <property type="entry name" value="Peptidase_C1"/>
    <property type="match status" value="1"/>
</dbReference>
<feature type="signal peptide" evidence="4">
    <location>
        <begin position="1"/>
        <end position="17"/>
    </location>
</feature>
<keyword evidence="3" id="KW-0788">Thiol protease</keyword>
<evidence type="ECO:0000256" key="2">
    <source>
        <dbReference type="ARBA" id="ARBA00022801"/>
    </source>
</evidence>
<dbReference type="GO" id="GO:0008234">
    <property type="term" value="F:cysteine-type peptidase activity"/>
    <property type="evidence" value="ECO:0007669"/>
    <property type="project" value="UniProtKB-KW"/>
</dbReference>